<accession>A0ACB7RRR5</accession>
<evidence type="ECO:0000313" key="2">
    <source>
        <dbReference type="Proteomes" id="UP000821845"/>
    </source>
</evidence>
<dbReference type="EMBL" id="CM023488">
    <property type="protein sequence ID" value="KAH6924396.1"/>
    <property type="molecule type" value="Genomic_DNA"/>
</dbReference>
<gene>
    <name evidence="1" type="ORF">HPB50_016667</name>
</gene>
<dbReference type="Proteomes" id="UP000821845">
    <property type="component" value="Chromosome 8"/>
</dbReference>
<sequence>MSARMHCLAERRSKIGQSVTGKYANAMRVSNSIAAATARPTLRALQTCGKLFQRATPRAFVWFAARPESSEETCASLSPRFPPCATEPSDESYVAPTGRTCDAARNCVRKTTAEEDAALVEVAAANPFTTAGQTRNVVGLDVSEELVGKRLLEDTYLSIIEEEPHVLDGAFPDGCFTLQQDLSPVHTSRAAKDRLEGLCVMVADCPPLEADMNIIENMWGIMKNKLSRKWLHNAGCDELRRNVQAEWDLLKMDRDVIPAL</sequence>
<protein>
    <submittedName>
        <fullName evidence="1">Uncharacterized protein</fullName>
    </submittedName>
</protein>
<proteinExistence type="predicted"/>
<comment type="caution">
    <text evidence="1">The sequence shown here is derived from an EMBL/GenBank/DDBJ whole genome shotgun (WGS) entry which is preliminary data.</text>
</comment>
<reference evidence="1" key="1">
    <citation type="submission" date="2020-05" db="EMBL/GenBank/DDBJ databases">
        <title>Large-scale comparative analyses of tick genomes elucidate their genetic diversity and vector capacities.</title>
        <authorList>
            <person name="Jia N."/>
            <person name="Wang J."/>
            <person name="Shi W."/>
            <person name="Du L."/>
            <person name="Sun Y."/>
            <person name="Zhan W."/>
            <person name="Jiang J."/>
            <person name="Wang Q."/>
            <person name="Zhang B."/>
            <person name="Ji P."/>
            <person name="Sakyi L.B."/>
            <person name="Cui X."/>
            <person name="Yuan T."/>
            <person name="Jiang B."/>
            <person name="Yang W."/>
            <person name="Lam T.T.-Y."/>
            <person name="Chang Q."/>
            <person name="Ding S."/>
            <person name="Wang X."/>
            <person name="Zhu J."/>
            <person name="Ruan X."/>
            <person name="Zhao L."/>
            <person name="Wei J."/>
            <person name="Que T."/>
            <person name="Du C."/>
            <person name="Cheng J."/>
            <person name="Dai P."/>
            <person name="Han X."/>
            <person name="Huang E."/>
            <person name="Gao Y."/>
            <person name="Liu J."/>
            <person name="Shao H."/>
            <person name="Ye R."/>
            <person name="Li L."/>
            <person name="Wei W."/>
            <person name="Wang X."/>
            <person name="Wang C."/>
            <person name="Yang T."/>
            <person name="Huo Q."/>
            <person name="Li W."/>
            <person name="Guo W."/>
            <person name="Chen H."/>
            <person name="Zhou L."/>
            <person name="Ni X."/>
            <person name="Tian J."/>
            <person name="Zhou Y."/>
            <person name="Sheng Y."/>
            <person name="Liu T."/>
            <person name="Pan Y."/>
            <person name="Xia L."/>
            <person name="Li J."/>
            <person name="Zhao F."/>
            <person name="Cao W."/>
        </authorList>
    </citation>
    <scope>NUCLEOTIDE SEQUENCE</scope>
    <source>
        <strain evidence="1">Hyas-2018</strain>
    </source>
</reference>
<organism evidence="1 2">
    <name type="scientific">Hyalomma asiaticum</name>
    <name type="common">Tick</name>
    <dbReference type="NCBI Taxonomy" id="266040"/>
    <lineage>
        <taxon>Eukaryota</taxon>
        <taxon>Metazoa</taxon>
        <taxon>Ecdysozoa</taxon>
        <taxon>Arthropoda</taxon>
        <taxon>Chelicerata</taxon>
        <taxon>Arachnida</taxon>
        <taxon>Acari</taxon>
        <taxon>Parasitiformes</taxon>
        <taxon>Ixodida</taxon>
        <taxon>Ixodoidea</taxon>
        <taxon>Ixodidae</taxon>
        <taxon>Hyalomminae</taxon>
        <taxon>Hyalomma</taxon>
    </lineage>
</organism>
<keyword evidence="2" id="KW-1185">Reference proteome</keyword>
<evidence type="ECO:0000313" key="1">
    <source>
        <dbReference type="EMBL" id="KAH6924396.1"/>
    </source>
</evidence>
<name>A0ACB7RRR5_HYAAI</name>